<dbReference type="EMBL" id="PVTO01000051">
    <property type="protein sequence ID" value="PRY73878.1"/>
    <property type="molecule type" value="Genomic_DNA"/>
</dbReference>
<keyword evidence="1" id="KW-0540">Nuclease</keyword>
<dbReference type="Pfam" id="PF09563">
    <property type="entry name" value="RE_LlaJI"/>
    <property type="match status" value="1"/>
</dbReference>
<dbReference type="Proteomes" id="UP000238205">
    <property type="component" value="Unassembled WGS sequence"/>
</dbReference>
<organism evidence="1 2">
    <name type="scientific">Alkalibacterium olivapovliticus</name>
    <dbReference type="NCBI Taxonomy" id="99907"/>
    <lineage>
        <taxon>Bacteria</taxon>
        <taxon>Bacillati</taxon>
        <taxon>Bacillota</taxon>
        <taxon>Bacilli</taxon>
        <taxon>Lactobacillales</taxon>
        <taxon>Carnobacteriaceae</taxon>
        <taxon>Alkalibacterium</taxon>
    </lineage>
</organism>
<dbReference type="OrthoDB" id="2966537at2"/>
<proteinExistence type="predicted"/>
<dbReference type="InterPro" id="IPR018579">
    <property type="entry name" value="Restrct_endonuc_II_LlaJI"/>
</dbReference>
<keyword evidence="1" id="KW-0255">Endonuclease</keyword>
<keyword evidence="2" id="KW-1185">Reference proteome</keyword>
<sequence>MTSNIVYYVDGNTYRNIPTVLEKYFKENANGYSLRNVGYVINNDKIYVFLPKNTDVGAINKKDIKNLLRLLMNYDKKSRHLSNTDSGNQAYISSDNVFYIIDWLVNDFINNGLYQKQAYLIKIQDRGKIKWNKTIKSVTPALINTEHILTQFIRQKKINDNDLLSLIHSNLMEYISLNSGAFLWGFKYHNQLLSIKFSDLLNESTYRYLLDKLKSTNNKREKELIRNIMTYLRFEEKISTDVAITTEDFYLLFEDIVNKIYMHNEYLKKYVPKAIWNFTVNDNIFNNIYNNQIPDTLQYIDNEVNIYDAKYYNLEKYSEINSKVKTPPLDWYSVGKQFFYDISFKYNDTNRIRGSNNFVFPYTLSNNLKEYIGEITVDLPLINENTKINILLVDIFKILERYNIY</sequence>
<keyword evidence="1" id="KW-0378">Hydrolase</keyword>
<comment type="caution">
    <text evidence="1">The sequence shown here is derived from an EMBL/GenBank/DDBJ whole genome shotgun (WGS) entry which is preliminary data.</text>
</comment>
<accession>A0A2T0VSX8</accession>
<name>A0A2T0VSX8_9LACT</name>
<evidence type="ECO:0000313" key="2">
    <source>
        <dbReference type="Proteomes" id="UP000238205"/>
    </source>
</evidence>
<dbReference type="RefSeq" id="WP_106196434.1">
    <property type="nucleotide sequence ID" value="NZ_PVTO01000051.1"/>
</dbReference>
<evidence type="ECO:0000313" key="1">
    <source>
        <dbReference type="EMBL" id="PRY73878.1"/>
    </source>
</evidence>
<dbReference type="GO" id="GO:0004519">
    <property type="term" value="F:endonuclease activity"/>
    <property type="evidence" value="ECO:0007669"/>
    <property type="project" value="UniProtKB-KW"/>
</dbReference>
<reference evidence="1 2" key="1">
    <citation type="submission" date="2018-03" db="EMBL/GenBank/DDBJ databases">
        <title>Genomic Encyclopedia of Archaeal and Bacterial Type Strains, Phase II (KMG-II): from individual species to whole genera.</title>
        <authorList>
            <person name="Goeker M."/>
        </authorList>
    </citation>
    <scope>NUCLEOTIDE SEQUENCE [LARGE SCALE GENOMIC DNA]</scope>
    <source>
        <strain evidence="1 2">DSM 13175</strain>
    </source>
</reference>
<protein>
    <submittedName>
        <fullName evidence="1">LlaJI restriction endonuclease</fullName>
    </submittedName>
</protein>
<gene>
    <name evidence="1" type="ORF">CLV38_1513</name>
</gene>
<dbReference type="AlphaFoldDB" id="A0A2T0VSX8"/>